<dbReference type="PRINTS" id="PR00472">
    <property type="entry name" value="CASNKINASEII"/>
</dbReference>
<dbReference type="AlphaFoldDB" id="A0A317XJH6"/>
<comment type="subunit">
    <text evidence="2">Tetramer of two alpha and two beta subunits.</text>
</comment>
<dbReference type="Gene3D" id="2.20.25.20">
    <property type="match status" value="1"/>
</dbReference>
<dbReference type="GO" id="GO:0019887">
    <property type="term" value="F:protein kinase regulator activity"/>
    <property type="evidence" value="ECO:0007669"/>
    <property type="project" value="InterPro"/>
</dbReference>
<reference evidence="4 5" key="1">
    <citation type="journal article" date="2018" name="Mol. Biol. Evol.">
        <title>Broad Genomic Sampling Reveals a Smut Pathogenic Ancestry of the Fungal Clade Ustilaginomycotina.</title>
        <authorList>
            <person name="Kijpornyongpan T."/>
            <person name="Mondo S.J."/>
            <person name="Barry K."/>
            <person name="Sandor L."/>
            <person name="Lee J."/>
            <person name="Lipzen A."/>
            <person name="Pangilinan J."/>
            <person name="LaButti K."/>
            <person name="Hainaut M."/>
            <person name="Henrissat B."/>
            <person name="Grigoriev I.V."/>
            <person name="Spatafora J.W."/>
            <person name="Aime M.C."/>
        </authorList>
    </citation>
    <scope>NUCLEOTIDE SEQUENCE [LARGE SCALE GENOMIC DNA]</scope>
    <source>
        <strain evidence="4 5">MCA 3645</strain>
    </source>
</reference>
<gene>
    <name evidence="4" type="ORF">BCV70DRAFT_202469</name>
</gene>
<dbReference type="SUPFAM" id="SSF57798">
    <property type="entry name" value="Casein kinase II beta subunit"/>
    <property type="match status" value="1"/>
</dbReference>
<keyword evidence="5" id="KW-1185">Reference proteome</keyword>
<keyword evidence="4" id="KW-0808">Transferase</keyword>
<dbReference type="GO" id="GO:0005956">
    <property type="term" value="C:protein kinase CK2 complex"/>
    <property type="evidence" value="ECO:0007669"/>
    <property type="project" value="UniProtKB-UniRule"/>
</dbReference>
<evidence type="ECO:0000256" key="3">
    <source>
        <dbReference type="SAM" id="MobiDB-lite"/>
    </source>
</evidence>
<dbReference type="GO" id="GO:0034456">
    <property type="term" value="C:UTP-C complex"/>
    <property type="evidence" value="ECO:0007669"/>
    <property type="project" value="TreeGrafter"/>
</dbReference>
<sequence length="286" mass="28668">MLEKYKRADFGRCPRVLCYQQPLLPVGLSDLPFQKAVKLFCPRCEDIYSPKSSRHGTIDGAFFGSTFPHMLFMVYPNILPSKSPSSQSPFLLSGSSQHRSDARGLADQADVDDSILSIQGGAVGNGASSTAAAAAAAAVAAAAGSAAAGGGGGGGGGGGVAAGGGSGNPNPHSTASAAAKVERYRPRIFGFPVHEVSKLHKWQERMRDQQIERLERVETAGGIATPGAAAFFRKVGAAESASSAATAAAVPPAAAAIGASTPAAATMAGAAAAPAIGSTASSTARR</sequence>
<feature type="region of interest" description="Disordered" evidence="3">
    <location>
        <begin position="86"/>
        <end position="106"/>
    </location>
</feature>
<dbReference type="GO" id="GO:0016301">
    <property type="term" value="F:kinase activity"/>
    <property type="evidence" value="ECO:0007669"/>
    <property type="project" value="UniProtKB-KW"/>
</dbReference>
<evidence type="ECO:0000256" key="1">
    <source>
        <dbReference type="ARBA" id="ARBA00006941"/>
    </source>
</evidence>
<dbReference type="EMBL" id="KZ819201">
    <property type="protein sequence ID" value="PWY97982.1"/>
    <property type="molecule type" value="Genomic_DNA"/>
</dbReference>
<dbReference type="OrthoDB" id="3971593at2759"/>
<name>A0A317XJH6_9BASI</name>
<dbReference type="GO" id="GO:0005737">
    <property type="term" value="C:cytoplasm"/>
    <property type="evidence" value="ECO:0007669"/>
    <property type="project" value="TreeGrafter"/>
</dbReference>
<feature type="compositionally biased region" description="Low complexity" evidence="3">
    <location>
        <begin position="86"/>
        <end position="96"/>
    </location>
</feature>
<comment type="similarity">
    <text evidence="1 2">Belongs to the casein kinase 2 subunit beta family.</text>
</comment>
<organism evidence="4 5">
    <name type="scientific">Testicularia cyperi</name>
    <dbReference type="NCBI Taxonomy" id="1882483"/>
    <lineage>
        <taxon>Eukaryota</taxon>
        <taxon>Fungi</taxon>
        <taxon>Dikarya</taxon>
        <taxon>Basidiomycota</taxon>
        <taxon>Ustilaginomycotina</taxon>
        <taxon>Ustilaginomycetes</taxon>
        <taxon>Ustilaginales</taxon>
        <taxon>Anthracoideaceae</taxon>
        <taxon>Testicularia</taxon>
    </lineage>
</organism>
<dbReference type="SMART" id="SM01085">
    <property type="entry name" value="CK_II_beta"/>
    <property type="match status" value="1"/>
</dbReference>
<proteinExistence type="inferred from homology"/>
<evidence type="ECO:0000256" key="2">
    <source>
        <dbReference type="RuleBase" id="RU361268"/>
    </source>
</evidence>
<protein>
    <recommendedName>
        <fullName evidence="2">Casein kinase II subunit beta</fullName>
        <shortName evidence="2">CK II beta</shortName>
    </recommendedName>
</protein>
<dbReference type="InParanoid" id="A0A317XJH6"/>
<evidence type="ECO:0000313" key="5">
    <source>
        <dbReference type="Proteomes" id="UP000246740"/>
    </source>
</evidence>
<evidence type="ECO:0000313" key="4">
    <source>
        <dbReference type="EMBL" id="PWY97982.1"/>
    </source>
</evidence>
<dbReference type="PANTHER" id="PTHR11740:SF39">
    <property type="entry name" value="CASEIN KINASE II SUBUNIT BETA"/>
    <property type="match status" value="1"/>
</dbReference>
<dbReference type="GO" id="GO:0006359">
    <property type="term" value="P:regulation of transcription by RNA polymerase III"/>
    <property type="evidence" value="ECO:0007669"/>
    <property type="project" value="TreeGrafter"/>
</dbReference>
<dbReference type="InterPro" id="IPR000704">
    <property type="entry name" value="Casein_kinase_II_reg-sub"/>
</dbReference>
<comment type="function">
    <text evidence="2">Regulatory subunit of casein kinase II/CK2. As part of the kinase complex regulates the basal catalytic activity of the alpha subunit a constitutively active serine/threonine-protein kinase that phosphorylates a large number of substrates containing acidic residues C-terminal to the phosphorylated serine or threonine.</text>
</comment>
<dbReference type="PROSITE" id="PS01101">
    <property type="entry name" value="CK2_BETA"/>
    <property type="match status" value="1"/>
</dbReference>
<dbReference type="InterPro" id="IPR035991">
    <property type="entry name" value="Casein_kinase_II_beta-like"/>
</dbReference>
<dbReference type="Pfam" id="PF01214">
    <property type="entry name" value="CK_II_beta"/>
    <property type="match status" value="1"/>
</dbReference>
<dbReference type="FunFam" id="2.20.25.20:FF:000002">
    <property type="entry name" value="Casein kinase II subunit beta"/>
    <property type="match status" value="1"/>
</dbReference>
<dbReference type="PANTHER" id="PTHR11740">
    <property type="entry name" value="CASEIN KINASE II SUBUNIT BETA"/>
    <property type="match status" value="1"/>
</dbReference>
<dbReference type="Proteomes" id="UP000246740">
    <property type="component" value="Unassembled WGS sequence"/>
</dbReference>
<accession>A0A317XJH6</accession>
<keyword evidence="4" id="KW-0418">Kinase</keyword>
<dbReference type="STRING" id="1882483.A0A317XJH6"/>